<dbReference type="Proteomes" id="UP001285441">
    <property type="component" value="Unassembled WGS sequence"/>
</dbReference>
<accession>A0AAE0K9K9</accession>
<gene>
    <name evidence="2" type="ORF">B0H63DRAFT_483832</name>
</gene>
<organism evidence="2 3">
    <name type="scientific">Podospora didyma</name>
    <dbReference type="NCBI Taxonomy" id="330526"/>
    <lineage>
        <taxon>Eukaryota</taxon>
        <taxon>Fungi</taxon>
        <taxon>Dikarya</taxon>
        <taxon>Ascomycota</taxon>
        <taxon>Pezizomycotina</taxon>
        <taxon>Sordariomycetes</taxon>
        <taxon>Sordariomycetidae</taxon>
        <taxon>Sordariales</taxon>
        <taxon>Podosporaceae</taxon>
        <taxon>Podospora</taxon>
    </lineage>
</organism>
<evidence type="ECO:0000256" key="1">
    <source>
        <dbReference type="SAM" id="Phobius"/>
    </source>
</evidence>
<feature type="transmembrane region" description="Helical" evidence="1">
    <location>
        <begin position="61"/>
        <end position="84"/>
    </location>
</feature>
<name>A0AAE0K9K9_9PEZI</name>
<evidence type="ECO:0008006" key="4">
    <source>
        <dbReference type="Google" id="ProtNLM"/>
    </source>
</evidence>
<protein>
    <recommendedName>
        <fullName evidence="4">Ubiquitin 3 binding protein But2 C-terminal domain-containing protein</fullName>
    </recommendedName>
</protein>
<keyword evidence="3" id="KW-1185">Reference proteome</keyword>
<keyword evidence="1" id="KW-1133">Transmembrane helix</keyword>
<evidence type="ECO:0000313" key="3">
    <source>
        <dbReference type="Proteomes" id="UP001285441"/>
    </source>
</evidence>
<comment type="caution">
    <text evidence="2">The sequence shown here is derived from an EMBL/GenBank/DDBJ whole genome shotgun (WGS) entry which is preliminary data.</text>
</comment>
<keyword evidence="1" id="KW-0812">Transmembrane</keyword>
<reference evidence="2" key="2">
    <citation type="submission" date="2023-06" db="EMBL/GenBank/DDBJ databases">
        <authorList>
            <consortium name="Lawrence Berkeley National Laboratory"/>
            <person name="Haridas S."/>
            <person name="Hensen N."/>
            <person name="Bonometti L."/>
            <person name="Westerberg I."/>
            <person name="Brannstrom I.O."/>
            <person name="Guillou S."/>
            <person name="Cros-Aarteil S."/>
            <person name="Calhoun S."/>
            <person name="Kuo A."/>
            <person name="Mondo S."/>
            <person name="Pangilinan J."/>
            <person name="Riley R."/>
            <person name="LaButti K."/>
            <person name="Andreopoulos B."/>
            <person name="Lipzen A."/>
            <person name="Chen C."/>
            <person name="Yanf M."/>
            <person name="Daum C."/>
            <person name="Ng V."/>
            <person name="Clum A."/>
            <person name="Steindorff A."/>
            <person name="Ohm R."/>
            <person name="Martin F."/>
            <person name="Silar P."/>
            <person name="Natvig D."/>
            <person name="Lalanne C."/>
            <person name="Gautier V."/>
            <person name="Ament-velasquez S.L."/>
            <person name="Kruys A."/>
            <person name="Hutchinson M.I."/>
            <person name="Powell A.J."/>
            <person name="Barry K."/>
            <person name="Miller A.N."/>
            <person name="Grigoriev I.V."/>
            <person name="Debuchy R."/>
            <person name="Gladieux P."/>
            <person name="Thoren M.H."/>
            <person name="Johannesson H."/>
        </authorList>
    </citation>
    <scope>NUCLEOTIDE SEQUENCE</scope>
    <source>
        <strain evidence="2">CBS 232.78</strain>
    </source>
</reference>
<proteinExistence type="predicted"/>
<sequence length="264" mass="28943">MSQLRGKADLPQQSMRSPRDIQHIYQQLIVLQHECEGKSRPKLATRICTASVQKDGRLLSVFLGMMCRLSLLLTVLLALGTSALPSLVRSCGQIAAPSTILSVSKENRDEPSKLWSPYISANQLVDSLGNKLGVATILRFTPPANGTNCQFVVNFPSSRFADVQQGKADWQKPPELAISKLSNLAPDSLPSYNELEIVPGPWGSIKIQQGQIIVNTESCDTATDYLLEIPNWIAGNMGASWRNDVLVEANNPNYSLGAFLQYNC</sequence>
<evidence type="ECO:0000313" key="2">
    <source>
        <dbReference type="EMBL" id="KAK3372082.1"/>
    </source>
</evidence>
<dbReference type="EMBL" id="JAULSW010000008">
    <property type="protein sequence ID" value="KAK3372082.1"/>
    <property type="molecule type" value="Genomic_DNA"/>
</dbReference>
<dbReference type="AlphaFoldDB" id="A0AAE0K9K9"/>
<keyword evidence="1" id="KW-0472">Membrane</keyword>
<reference evidence="2" key="1">
    <citation type="journal article" date="2023" name="Mol. Phylogenet. Evol.">
        <title>Genome-scale phylogeny and comparative genomics of the fungal order Sordariales.</title>
        <authorList>
            <person name="Hensen N."/>
            <person name="Bonometti L."/>
            <person name="Westerberg I."/>
            <person name="Brannstrom I.O."/>
            <person name="Guillou S."/>
            <person name="Cros-Aarteil S."/>
            <person name="Calhoun S."/>
            <person name="Haridas S."/>
            <person name="Kuo A."/>
            <person name="Mondo S."/>
            <person name="Pangilinan J."/>
            <person name="Riley R."/>
            <person name="LaButti K."/>
            <person name="Andreopoulos B."/>
            <person name="Lipzen A."/>
            <person name="Chen C."/>
            <person name="Yan M."/>
            <person name="Daum C."/>
            <person name="Ng V."/>
            <person name="Clum A."/>
            <person name="Steindorff A."/>
            <person name="Ohm R.A."/>
            <person name="Martin F."/>
            <person name="Silar P."/>
            <person name="Natvig D.O."/>
            <person name="Lalanne C."/>
            <person name="Gautier V."/>
            <person name="Ament-Velasquez S.L."/>
            <person name="Kruys A."/>
            <person name="Hutchinson M.I."/>
            <person name="Powell A.J."/>
            <person name="Barry K."/>
            <person name="Miller A.N."/>
            <person name="Grigoriev I.V."/>
            <person name="Debuchy R."/>
            <person name="Gladieux P."/>
            <person name="Hiltunen Thoren M."/>
            <person name="Johannesson H."/>
        </authorList>
    </citation>
    <scope>NUCLEOTIDE SEQUENCE</scope>
    <source>
        <strain evidence="2">CBS 232.78</strain>
    </source>
</reference>